<evidence type="ECO:0000313" key="2">
    <source>
        <dbReference type="Proteomes" id="UP000754563"/>
    </source>
</evidence>
<comment type="caution">
    <text evidence="1">The sequence shown here is derived from an EMBL/GenBank/DDBJ whole genome shotgun (WGS) entry which is preliminary data.</text>
</comment>
<reference evidence="1" key="1">
    <citation type="submission" date="2020-04" db="EMBL/GenBank/DDBJ databases">
        <authorList>
            <person name="Zhang T."/>
        </authorList>
    </citation>
    <scope>NUCLEOTIDE SEQUENCE</scope>
    <source>
        <strain evidence="1">HKST-UBA11</strain>
    </source>
</reference>
<organism evidence="1 2">
    <name type="scientific">Candidatus Dojkabacteria bacterium</name>
    <dbReference type="NCBI Taxonomy" id="2099670"/>
    <lineage>
        <taxon>Bacteria</taxon>
        <taxon>Candidatus Dojkabacteria</taxon>
    </lineage>
</organism>
<dbReference type="EMBL" id="JAGQLH010000052">
    <property type="protein sequence ID" value="MCA9385880.1"/>
    <property type="molecule type" value="Genomic_DNA"/>
</dbReference>
<protein>
    <submittedName>
        <fullName evidence="1">Uncharacterized protein</fullName>
    </submittedName>
</protein>
<gene>
    <name evidence="1" type="ORF">KC717_04505</name>
</gene>
<accession>A0A955L8C8</accession>
<evidence type="ECO:0000313" key="1">
    <source>
        <dbReference type="EMBL" id="MCA9385880.1"/>
    </source>
</evidence>
<sequence>MSLVIGEATFIPEPSNDSAKSCQFVTFLLLFSSIMLLAGGSHTNFEGVDKIAAGASLFVDSMAACTLIMAHKAGTS</sequence>
<reference evidence="1" key="2">
    <citation type="journal article" date="2021" name="Microbiome">
        <title>Successional dynamics and alternative stable states in a saline activated sludge microbial community over 9 years.</title>
        <authorList>
            <person name="Wang Y."/>
            <person name="Ye J."/>
            <person name="Ju F."/>
            <person name="Liu L."/>
            <person name="Boyd J.A."/>
            <person name="Deng Y."/>
            <person name="Parks D.H."/>
            <person name="Jiang X."/>
            <person name="Yin X."/>
            <person name="Woodcroft B.J."/>
            <person name="Tyson G.W."/>
            <person name="Hugenholtz P."/>
            <person name="Polz M.F."/>
            <person name="Zhang T."/>
        </authorList>
    </citation>
    <scope>NUCLEOTIDE SEQUENCE</scope>
    <source>
        <strain evidence="1">HKST-UBA11</strain>
    </source>
</reference>
<proteinExistence type="predicted"/>
<dbReference type="AlphaFoldDB" id="A0A955L8C8"/>
<dbReference type="Proteomes" id="UP000754563">
    <property type="component" value="Unassembled WGS sequence"/>
</dbReference>
<name>A0A955L8C8_9BACT</name>